<evidence type="ECO:0000256" key="8">
    <source>
        <dbReference type="RuleBase" id="RU363108"/>
    </source>
</evidence>
<reference evidence="9" key="1">
    <citation type="submission" date="2020-03" db="EMBL/GenBank/DDBJ databases">
        <authorList>
            <person name="Chebbi M.A."/>
            <person name="Drezen J.M."/>
        </authorList>
    </citation>
    <scope>NUCLEOTIDE SEQUENCE</scope>
    <source>
        <tissue evidence="9">Whole body</tissue>
    </source>
</reference>
<evidence type="ECO:0000256" key="4">
    <source>
        <dbReference type="ARBA" id="ARBA00022989"/>
    </source>
</evidence>
<keyword evidence="5 8" id="KW-0472">Membrane</keyword>
<evidence type="ECO:0000256" key="7">
    <source>
        <dbReference type="ARBA" id="ARBA00023224"/>
    </source>
</evidence>
<dbReference type="EMBL" id="JAAOIC020000041">
    <property type="protein sequence ID" value="KAG8038699.1"/>
    <property type="molecule type" value="Genomic_DNA"/>
</dbReference>
<dbReference type="PANTHER" id="PTHR21143">
    <property type="entry name" value="INVERTEBRATE GUSTATORY RECEPTOR"/>
    <property type="match status" value="1"/>
</dbReference>
<evidence type="ECO:0000256" key="2">
    <source>
        <dbReference type="ARBA" id="ARBA00022475"/>
    </source>
</evidence>
<dbReference type="OrthoDB" id="6366728at2759"/>
<feature type="transmembrane region" description="Helical" evidence="8">
    <location>
        <begin position="54"/>
        <end position="71"/>
    </location>
</feature>
<dbReference type="GO" id="GO:0030425">
    <property type="term" value="C:dendrite"/>
    <property type="evidence" value="ECO:0007669"/>
    <property type="project" value="TreeGrafter"/>
</dbReference>
<dbReference type="AlphaFoldDB" id="A0A8J5R5Y2"/>
<sequence>MKNLLKFLNSQKTSVSFIVTFFKIFGLAPFEVVFPNSEQKIFLRSSIKDQVYSFLLSIPCVALLIRLVVNYSTIMPKLVLRKLVTINLSWISSVILWYYCFNHQKIIRILNDLLDFEQDLISQFNRSVSRRNTRNYEIVSFITEVVLMILQVIPFVFEAVASNDWWFVIMVLSGFIINILMLQHTILVHYVNKRLNYTNELLLLLVENHGCSDLIFVKSSTHNELILRTITLLRQHQRRLLVIFKDLTDFFEWPILLTIIIFCIRLILYSYKFAKRVIFFNQDIPLISFICEPTTMVKEIFIIVIFTNQMTLITSETKKTGEIIFEVMDAYSTHGGIQSQLKQFAIEVLHRKIPDSIFGLFKINGGLVTAITASVITYLVILVQFNYNLDVIDA</sequence>
<keyword evidence="6 8" id="KW-0675">Receptor</keyword>
<organism evidence="9 10">
    <name type="scientific">Cotesia typhae</name>
    <dbReference type="NCBI Taxonomy" id="2053667"/>
    <lineage>
        <taxon>Eukaryota</taxon>
        <taxon>Metazoa</taxon>
        <taxon>Ecdysozoa</taxon>
        <taxon>Arthropoda</taxon>
        <taxon>Hexapoda</taxon>
        <taxon>Insecta</taxon>
        <taxon>Pterygota</taxon>
        <taxon>Neoptera</taxon>
        <taxon>Endopterygota</taxon>
        <taxon>Hymenoptera</taxon>
        <taxon>Apocrita</taxon>
        <taxon>Ichneumonoidea</taxon>
        <taxon>Braconidae</taxon>
        <taxon>Microgastrinae</taxon>
        <taxon>Cotesia</taxon>
    </lineage>
</organism>
<evidence type="ECO:0000256" key="3">
    <source>
        <dbReference type="ARBA" id="ARBA00022692"/>
    </source>
</evidence>
<dbReference type="GO" id="GO:0008049">
    <property type="term" value="P:male courtship behavior"/>
    <property type="evidence" value="ECO:0007669"/>
    <property type="project" value="TreeGrafter"/>
</dbReference>
<keyword evidence="10" id="KW-1185">Reference proteome</keyword>
<keyword evidence="2 8" id="KW-1003">Cell membrane</keyword>
<keyword evidence="4 8" id="KW-1133">Transmembrane helix</keyword>
<evidence type="ECO:0000256" key="5">
    <source>
        <dbReference type="ARBA" id="ARBA00023136"/>
    </source>
</evidence>
<dbReference type="PANTHER" id="PTHR21143:SF133">
    <property type="entry name" value="GUSTATORY AND PHEROMONE RECEPTOR 32A-RELATED"/>
    <property type="match status" value="1"/>
</dbReference>
<evidence type="ECO:0000256" key="1">
    <source>
        <dbReference type="ARBA" id="ARBA00004651"/>
    </source>
</evidence>
<dbReference type="GO" id="GO:0043025">
    <property type="term" value="C:neuronal cell body"/>
    <property type="evidence" value="ECO:0007669"/>
    <property type="project" value="TreeGrafter"/>
</dbReference>
<reference evidence="9" key="2">
    <citation type="submission" date="2021-04" db="EMBL/GenBank/DDBJ databases">
        <title>Genome-wide patterns of bracovirus chromosomal integration into multiple host tissues during parasitism.</title>
        <authorList>
            <person name="Chebbi M.A.C."/>
        </authorList>
    </citation>
    <scope>NUCLEOTIDE SEQUENCE</scope>
    <source>
        <tissue evidence="9">Whole body</tissue>
    </source>
</reference>
<evidence type="ECO:0000256" key="6">
    <source>
        <dbReference type="ARBA" id="ARBA00023170"/>
    </source>
</evidence>
<comment type="similarity">
    <text evidence="8">Belongs to the insect chemoreceptor superfamily. Gustatory receptor (GR) family.</text>
</comment>
<dbReference type="GO" id="GO:0005886">
    <property type="term" value="C:plasma membrane"/>
    <property type="evidence" value="ECO:0007669"/>
    <property type="project" value="UniProtKB-SubCell"/>
</dbReference>
<dbReference type="GO" id="GO:0007165">
    <property type="term" value="P:signal transduction"/>
    <property type="evidence" value="ECO:0007669"/>
    <property type="project" value="UniProtKB-KW"/>
</dbReference>
<feature type="transmembrane region" description="Helical" evidence="8">
    <location>
        <begin position="136"/>
        <end position="153"/>
    </location>
</feature>
<feature type="transmembrane region" description="Helical" evidence="8">
    <location>
        <begin position="15"/>
        <end position="34"/>
    </location>
</feature>
<keyword evidence="7 8" id="KW-0807">Transducer</keyword>
<comment type="caution">
    <text evidence="9">The sequence shown here is derived from an EMBL/GenBank/DDBJ whole genome shotgun (WGS) entry which is preliminary data.</text>
</comment>
<evidence type="ECO:0000313" key="10">
    <source>
        <dbReference type="Proteomes" id="UP000729913"/>
    </source>
</evidence>
<evidence type="ECO:0000313" key="9">
    <source>
        <dbReference type="EMBL" id="KAG8038699.1"/>
    </source>
</evidence>
<name>A0A8J5R5Y2_9HYME</name>
<feature type="transmembrane region" description="Helical" evidence="8">
    <location>
        <begin position="83"/>
        <end position="101"/>
    </location>
</feature>
<gene>
    <name evidence="9" type="ORF">G9C98_000254</name>
</gene>
<feature type="transmembrane region" description="Helical" evidence="8">
    <location>
        <begin position="165"/>
        <end position="188"/>
    </location>
</feature>
<proteinExistence type="inferred from homology"/>
<dbReference type="GO" id="GO:0050909">
    <property type="term" value="P:sensory perception of taste"/>
    <property type="evidence" value="ECO:0007669"/>
    <property type="project" value="InterPro"/>
</dbReference>
<dbReference type="InterPro" id="IPR013604">
    <property type="entry name" value="7TM_chemorcpt"/>
</dbReference>
<feature type="transmembrane region" description="Helical" evidence="8">
    <location>
        <begin position="360"/>
        <end position="381"/>
    </location>
</feature>
<comment type="subcellular location">
    <subcellularLocation>
        <location evidence="1 8">Cell membrane</location>
        <topology evidence="1 8">Multi-pass membrane protein</topology>
    </subcellularLocation>
</comment>
<keyword evidence="3 8" id="KW-0812">Transmembrane</keyword>
<dbReference type="GO" id="GO:0007635">
    <property type="term" value="P:chemosensory behavior"/>
    <property type="evidence" value="ECO:0007669"/>
    <property type="project" value="TreeGrafter"/>
</dbReference>
<dbReference type="Pfam" id="PF08395">
    <property type="entry name" value="7tm_7"/>
    <property type="match status" value="1"/>
</dbReference>
<dbReference type="Proteomes" id="UP000729913">
    <property type="component" value="Unassembled WGS sequence"/>
</dbReference>
<accession>A0A8J5R5Y2</accession>
<feature type="transmembrane region" description="Helical" evidence="8">
    <location>
        <begin position="250"/>
        <end position="268"/>
    </location>
</feature>
<protein>
    <recommendedName>
        <fullName evidence="8">Gustatory receptor</fullName>
    </recommendedName>
</protein>
<comment type="function">
    <text evidence="8">Gustatory receptor which mediates acceptance or avoidance behavior, depending on its substrates.</text>
</comment>
<dbReference type="GO" id="GO:0030424">
    <property type="term" value="C:axon"/>
    <property type="evidence" value="ECO:0007669"/>
    <property type="project" value="TreeGrafter"/>
</dbReference>